<dbReference type="AlphaFoldDB" id="A0A8J4AJM1"/>
<dbReference type="Proteomes" id="UP000614996">
    <property type="component" value="Unassembled WGS sequence"/>
</dbReference>
<accession>A0A8J4AJM1</accession>
<evidence type="ECO:0000256" key="1">
    <source>
        <dbReference type="SAM" id="MobiDB-lite"/>
    </source>
</evidence>
<evidence type="ECO:0000313" key="3">
    <source>
        <dbReference type="Proteomes" id="UP000614996"/>
    </source>
</evidence>
<feature type="compositionally biased region" description="Basic and acidic residues" evidence="1">
    <location>
        <begin position="123"/>
        <end position="132"/>
    </location>
</feature>
<protein>
    <submittedName>
        <fullName evidence="2">Uncharacterized protein</fullName>
    </submittedName>
</protein>
<comment type="caution">
    <text evidence="2">The sequence shown here is derived from an EMBL/GenBank/DDBJ whole genome shotgun (WGS) entry which is preliminary data.</text>
</comment>
<sequence>MRRNANSIQREGCIYLIPKANNSDIMGTLRSKAVTAGSSPKPIQQRASAASTGSTAVIDGRVAPGSRGNVERAPPIVGDHRLAHRRAVRCIAVRPVPRYGQGTTSPVVRRSAGGGSRTASWSDARRGTERSRLPGANLRRRAGYEISARSAG</sequence>
<proteinExistence type="predicted"/>
<feature type="region of interest" description="Disordered" evidence="1">
    <location>
        <begin position="98"/>
        <end position="152"/>
    </location>
</feature>
<gene>
    <name evidence="2" type="ORF">NUM_72380</name>
</gene>
<feature type="region of interest" description="Disordered" evidence="1">
    <location>
        <begin position="36"/>
        <end position="78"/>
    </location>
</feature>
<dbReference type="EMBL" id="BOPO01000151">
    <property type="protein sequence ID" value="GIL31984.1"/>
    <property type="molecule type" value="Genomic_DNA"/>
</dbReference>
<feature type="compositionally biased region" description="Polar residues" evidence="1">
    <location>
        <begin position="36"/>
        <end position="55"/>
    </location>
</feature>
<name>A0A8J4AJM1_9ACTN</name>
<reference evidence="3" key="1">
    <citation type="journal article" date="2021" name="Int. J. Syst. Evol. Microbiol.">
        <title>Actinocatenispora comari sp. nov., an endophytic actinomycete isolated from aerial parts of Comarum salesowianum.</title>
        <authorList>
            <person name="Oyunbileg N."/>
            <person name="Iizaka Y."/>
            <person name="Hamada M."/>
            <person name="Davaapurev B.O."/>
            <person name="Fukumoto A."/>
            <person name="Tsetseg B."/>
            <person name="Kato F."/>
            <person name="Tamura T."/>
            <person name="Batkhuu J."/>
            <person name="Anzai Y."/>
        </authorList>
    </citation>
    <scope>NUCLEOTIDE SEQUENCE [LARGE SCALE GENOMIC DNA]</scope>
    <source>
        <strain evidence="3">NUM-2625</strain>
    </source>
</reference>
<keyword evidence="3" id="KW-1185">Reference proteome</keyword>
<organism evidence="2 3">
    <name type="scientific">Actinocatenispora comari</name>
    <dbReference type="NCBI Taxonomy" id="2807577"/>
    <lineage>
        <taxon>Bacteria</taxon>
        <taxon>Bacillati</taxon>
        <taxon>Actinomycetota</taxon>
        <taxon>Actinomycetes</taxon>
        <taxon>Micromonosporales</taxon>
        <taxon>Micromonosporaceae</taxon>
        <taxon>Actinocatenispora</taxon>
    </lineage>
</organism>
<evidence type="ECO:0000313" key="2">
    <source>
        <dbReference type="EMBL" id="GIL31984.1"/>
    </source>
</evidence>